<comment type="caution">
    <text evidence="3">The sequence shown here is derived from an EMBL/GenBank/DDBJ whole genome shotgun (WGS) entry which is preliminary data.</text>
</comment>
<dbReference type="AlphaFoldDB" id="A0A369WGP6"/>
<protein>
    <submittedName>
        <fullName evidence="3">Methyltransferase domain-containing protein</fullName>
    </submittedName>
</protein>
<dbReference type="Proteomes" id="UP000253769">
    <property type="component" value="Unassembled WGS sequence"/>
</dbReference>
<evidence type="ECO:0000259" key="2">
    <source>
        <dbReference type="Pfam" id="PF13649"/>
    </source>
</evidence>
<organism evidence="3 4">
    <name type="scientific">Motiliproteus coralliicola</name>
    <dbReference type="NCBI Taxonomy" id="2283196"/>
    <lineage>
        <taxon>Bacteria</taxon>
        <taxon>Pseudomonadati</taxon>
        <taxon>Pseudomonadota</taxon>
        <taxon>Gammaproteobacteria</taxon>
        <taxon>Oceanospirillales</taxon>
        <taxon>Oceanospirillaceae</taxon>
        <taxon>Motiliproteus</taxon>
    </lineage>
</organism>
<dbReference type="CDD" id="cd02440">
    <property type="entry name" value="AdoMet_MTases"/>
    <property type="match status" value="1"/>
</dbReference>
<evidence type="ECO:0000256" key="1">
    <source>
        <dbReference type="ARBA" id="ARBA00023115"/>
    </source>
</evidence>
<feature type="domain" description="Methyltransferase" evidence="2">
    <location>
        <begin position="113"/>
        <end position="210"/>
    </location>
</feature>
<dbReference type="PANTHER" id="PTHR43317">
    <property type="entry name" value="THERMOSPERMINE SYNTHASE ACAULIS5"/>
    <property type="match status" value="1"/>
</dbReference>
<dbReference type="Pfam" id="PF13649">
    <property type="entry name" value="Methyltransf_25"/>
    <property type="match status" value="1"/>
</dbReference>
<proteinExistence type="predicted"/>
<dbReference type="GO" id="GO:0032259">
    <property type="term" value="P:methylation"/>
    <property type="evidence" value="ECO:0007669"/>
    <property type="project" value="UniProtKB-KW"/>
</dbReference>
<keyword evidence="3" id="KW-0489">Methyltransferase</keyword>
<keyword evidence="3" id="KW-0808">Transferase</keyword>
<dbReference type="GO" id="GO:0006596">
    <property type="term" value="P:polyamine biosynthetic process"/>
    <property type="evidence" value="ECO:0007669"/>
    <property type="project" value="UniProtKB-KW"/>
</dbReference>
<name>A0A369WGP6_9GAMM</name>
<keyword evidence="4" id="KW-1185">Reference proteome</keyword>
<reference evidence="3 4" key="1">
    <citation type="submission" date="2018-07" db="EMBL/GenBank/DDBJ databases">
        <title>Motiliproteus coralliicola sp. nov., a bacterium isolated from Coral.</title>
        <authorList>
            <person name="Wang G."/>
        </authorList>
    </citation>
    <scope>NUCLEOTIDE SEQUENCE [LARGE SCALE GENOMIC DNA]</scope>
    <source>
        <strain evidence="3 4">C34</strain>
    </source>
</reference>
<dbReference type="GO" id="GO:0008168">
    <property type="term" value="F:methyltransferase activity"/>
    <property type="evidence" value="ECO:0007669"/>
    <property type="project" value="UniProtKB-KW"/>
</dbReference>
<dbReference type="Gene3D" id="3.40.50.150">
    <property type="entry name" value="Vaccinia Virus protein VP39"/>
    <property type="match status" value="1"/>
</dbReference>
<evidence type="ECO:0000313" key="3">
    <source>
        <dbReference type="EMBL" id="RDE19786.1"/>
    </source>
</evidence>
<keyword evidence="1" id="KW-0620">Polyamine biosynthesis</keyword>
<evidence type="ECO:0000313" key="4">
    <source>
        <dbReference type="Proteomes" id="UP000253769"/>
    </source>
</evidence>
<dbReference type="InterPro" id="IPR029063">
    <property type="entry name" value="SAM-dependent_MTases_sf"/>
</dbReference>
<sequence>MLAEKPPKTNRRPAHANCLNTFAIWTRTAEPASLNLSVSDAISNHQQGRLLFSGSDLGMPIQVRQWQQLRWLHFDQHSIEACIDLDSPASLTIPYTEAMVLAAALKPDAQQMLNLGCGVGSFERYFNHQLPQLSITSVEASALIIDLAKRWFLLPENLRLYNCAAEEFLKQERQRYDLIFCDIHIADGHPNCLDTLQFYRHLKQALQPSGLLVINVLPRDNDQLLRWLLLIRDPFTHLMLLPIDNKQNCLIFCFDQSPPDDLEIIERASQWDSRYGSNLLHHCDSLVRLPVPP</sequence>
<dbReference type="InterPro" id="IPR041698">
    <property type="entry name" value="Methyltransf_25"/>
</dbReference>
<dbReference type="EMBL" id="QQOH01000003">
    <property type="protein sequence ID" value="RDE19786.1"/>
    <property type="molecule type" value="Genomic_DNA"/>
</dbReference>
<gene>
    <name evidence="3" type="ORF">DV711_13000</name>
</gene>
<dbReference type="SUPFAM" id="SSF53335">
    <property type="entry name" value="S-adenosyl-L-methionine-dependent methyltransferases"/>
    <property type="match status" value="1"/>
</dbReference>
<accession>A0A369WGP6</accession>
<dbReference type="OrthoDB" id="9782855at2"/>
<dbReference type="PANTHER" id="PTHR43317:SF1">
    <property type="entry name" value="THERMOSPERMINE SYNTHASE ACAULIS5"/>
    <property type="match status" value="1"/>
</dbReference>